<dbReference type="AlphaFoldDB" id="A2GJ86"/>
<organism evidence="1 2">
    <name type="scientific">Trichomonas vaginalis (strain ATCC PRA-98 / G3)</name>
    <dbReference type="NCBI Taxonomy" id="412133"/>
    <lineage>
        <taxon>Eukaryota</taxon>
        <taxon>Metamonada</taxon>
        <taxon>Parabasalia</taxon>
        <taxon>Trichomonadida</taxon>
        <taxon>Trichomonadidae</taxon>
        <taxon>Trichomonas</taxon>
    </lineage>
</organism>
<dbReference type="EMBL" id="DS116405">
    <property type="protein sequence ID" value="EAX82781.1"/>
    <property type="molecule type" value="Genomic_DNA"/>
</dbReference>
<name>A2GJ86_TRIV3</name>
<reference evidence="1" key="1">
    <citation type="submission" date="2006-10" db="EMBL/GenBank/DDBJ databases">
        <authorList>
            <person name="Amadeo P."/>
            <person name="Zhao Q."/>
            <person name="Wortman J."/>
            <person name="Fraser-Liggett C."/>
            <person name="Carlton J."/>
        </authorList>
    </citation>
    <scope>NUCLEOTIDE SEQUENCE</scope>
    <source>
        <strain evidence="1">G3</strain>
    </source>
</reference>
<dbReference type="Proteomes" id="UP000001542">
    <property type="component" value="Unassembled WGS sequence"/>
</dbReference>
<reference evidence="1" key="2">
    <citation type="journal article" date="2007" name="Science">
        <title>Draft genome sequence of the sexually transmitted pathogen Trichomonas vaginalis.</title>
        <authorList>
            <person name="Carlton J.M."/>
            <person name="Hirt R.P."/>
            <person name="Silva J.C."/>
            <person name="Delcher A.L."/>
            <person name="Schatz M."/>
            <person name="Zhao Q."/>
            <person name="Wortman J.R."/>
            <person name="Bidwell S.L."/>
            <person name="Alsmark U.C.M."/>
            <person name="Besteiro S."/>
            <person name="Sicheritz-Ponten T."/>
            <person name="Noel C.J."/>
            <person name="Dacks J.B."/>
            <person name="Foster P.G."/>
            <person name="Simillion C."/>
            <person name="Van de Peer Y."/>
            <person name="Miranda-Saavedra D."/>
            <person name="Barton G.J."/>
            <person name="Westrop G.D."/>
            <person name="Mueller S."/>
            <person name="Dessi D."/>
            <person name="Fiori P.L."/>
            <person name="Ren Q."/>
            <person name="Paulsen I."/>
            <person name="Zhang H."/>
            <person name="Bastida-Corcuera F.D."/>
            <person name="Simoes-Barbosa A."/>
            <person name="Brown M.T."/>
            <person name="Hayes R.D."/>
            <person name="Mukherjee M."/>
            <person name="Okumura C.Y."/>
            <person name="Schneider R."/>
            <person name="Smith A.J."/>
            <person name="Vanacova S."/>
            <person name="Villalvazo M."/>
            <person name="Haas B.J."/>
            <person name="Pertea M."/>
            <person name="Feldblyum T.V."/>
            <person name="Utterback T.R."/>
            <person name="Shu C.L."/>
            <person name="Osoegawa K."/>
            <person name="de Jong P.J."/>
            <person name="Hrdy I."/>
            <person name="Horvathova L."/>
            <person name="Zubacova Z."/>
            <person name="Dolezal P."/>
            <person name="Malik S.B."/>
            <person name="Logsdon J.M. Jr."/>
            <person name="Henze K."/>
            <person name="Gupta A."/>
            <person name="Wang C.C."/>
            <person name="Dunne R.L."/>
            <person name="Upcroft J.A."/>
            <person name="Upcroft P."/>
            <person name="White O."/>
            <person name="Salzberg S.L."/>
            <person name="Tang P."/>
            <person name="Chiu C.-H."/>
            <person name="Lee Y.-S."/>
            <person name="Embley T.M."/>
            <person name="Coombs G.H."/>
            <person name="Mottram J.C."/>
            <person name="Tachezy J."/>
            <person name="Fraser-Liggett C.M."/>
            <person name="Johnson P.J."/>
        </authorList>
    </citation>
    <scope>NUCLEOTIDE SEQUENCE [LARGE SCALE GENOMIC DNA]</scope>
    <source>
        <strain evidence="1">G3</strain>
    </source>
</reference>
<dbReference type="VEuPathDB" id="TrichDB:TVAG_253390"/>
<dbReference type="KEGG" id="tva:4740412"/>
<proteinExistence type="predicted"/>
<evidence type="ECO:0000313" key="2">
    <source>
        <dbReference type="Proteomes" id="UP000001542"/>
    </source>
</evidence>
<keyword evidence="2" id="KW-1185">Reference proteome</keyword>
<evidence type="ECO:0000313" key="1">
    <source>
        <dbReference type="EMBL" id="EAX82781.1"/>
    </source>
</evidence>
<sequence>MFPLQLAISKFLQKGWPDIAFLVGHHSLYQLPVSVFNVDTGTLEKDYTTTDLYSIVDQISLDFNIEKDRIVNYFSRTKYASLSKQVFYRIDFGLQQIARGVGLSATVMKVVKANGIYTVNCRYVGVEGLLQPAKFARPGDLVPNTDARIIVPDYQPLTSEQIIQVYNMLYKKIEDQFNAYKAI</sequence>
<accession>A2GJ86</accession>
<dbReference type="VEuPathDB" id="TrichDB:TVAGG3_0301670"/>
<gene>
    <name evidence="1" type="ORF">TVAG_253390</name>
</gene>
<dbReference type="RefSeq" id="XP_001295711.1">
    <property type="nucleotide sequence ID" value="XM_001295710.1"/>
</dbReference>
<protein>
    <submittedName>
        <fullName evidence="1">Uncharacterized protein</fullName>
    </submittedName>
</protein>
<dbReference type="InParanoid" id="A2GJ86"/>